<protein>
    <recommendedName>
        <fullName evidence="2">RNA-directed DNA polymerase from transposon X-element</fullName>
    </recommendedName>
</protein>
<dbReference type="InterPro" id="IPR036691">
    <property type="entry name" value="Endo/exonu/phosph_ase_sf"/>
</dbReference>
<organism evidence="1">
    <name type="scientific">Lygus hesperus</name>
    <name type="common">Western plant bug</name>
    <dbReference type="NCBI Taxonomy" id="30085"/>
    <lineage>
        <taxon>Eukaryota</taxon>
        <taxon>Metazoa</taxon>
        <taxon>Ecdysozoa</taxon>
        <taxon>Arthropoda</taxon>
        <taxon>Hexapoda</taxon>
        <taxon>Insecta</taxon>
        <taxon>Pterygota</taxon>
        <taxon>Neoptera</taxon>
        <taxon>Paraneoptera</taxon>
        <taxon>Hemiptera</taxon>
        <taxon>Heteroptera</taxon>
        <taxon>Panheteroptera</taxon>
        <taxon>Cimicomorpha</taxon>
        <taxon>Miridae</taxon>
        <taxon>Mirini</taxon>
        <taxon>Lygus</taxon>
    </lineage>
</organism>
<reference evidence="1" key="2">
    <citation type="submission" date="2014-07" db="EMBL/GenBank/DDBJ databases">
        <authorList>
            <person name="Hull J."/>
        </authorList>
    </citation>
    <scope>NUCLEOTIDE SEQUENCE</scope>
</reference>
<dbReference type="AlphaFoldDB" id="A0A0A9Y640"/>
<dbReference type="Gene3D" id="3.60.10.10">
    <property type="entry name" value="Endonuclease/exonuclease/phosphatase"/>
    <property type="match status" value="1"/>
</dbReference>
<dbReference type="SUPFAM" id="SSF56219">
    <property type="entry name" value="DNase I-like"/>
    <property type="match status" value="1"/>
</dbReference>
<accession>A0A0A9Y640</accession>
<proteinExistence type="predicted"/>
<evidence type="ECO:0008006" key="2">
    <source>
        <dbReference type="Google" id="ProtNLM"/>
    </source>
</evidence>
<dbReference type="EMBL" id="GBHO01018594">
    <property type="protein sequence ID" value="JAG25010.1"/>
    <property type="molecule type" value="Transcribed_RNA"/>
</dbReference>
<evidence type="ECO:0000313" key="1">
    <source>
        <dbReference type="EMBL" id="JAG25010.1"/>
    </source>
</evidence>
<sequence>GSPTHLHSATGAHSAIDLSICSSQLPPFLEWNVEEDLHNSDHYPITIKALFRTYINEHVPKWKIQEADWKCFNESMEDSLQSLLIPNQCPLTAIRNFSKAIIDAAQISIPKTKSRYHKVKVPWWNSQCYLAIKSRRKALKTFKR</sequence>
<reference evidence="1" key="1">
    <citation type="journal article" date="2014" name="PLoS ONE">
        <title>Transcriptome-Based Identification of ABC Transporters in the Western Tarnished Plant Bug Lygus hesperus.</title>
        <authorList>
            <person name="Hull J.J."/>
            <person name="Chaney K."/>
            <person name="Geib S.M."/>
            <person name="Fabrick J.A."/>
            <person name="Brent C.S."/>
            <person name="Walsh D."/>
            <person name="Lavine L.C."/>
        </authorList>
    </citation>
    <scope>NUCLEOTIDE SEQUENCE</scope>
</reference>
<feature type="non-terminal residue" evidence="1">
    <location>
        <position position="1"/>
    </location>
</feature>
<feature type="non-terminal residue" evidence="1">
    <location>
        <position position="144"/>
    </location>
</feature>
<gene>
    <name evidence="1" type="ORF">CM83_9178</name>
</gene>
<name>A0A0A9Y640_LYGHE</name>